<evidence type="ECO:0000256" key="5">
    <source>
        <dbReference type="ARBA" id="ARBA00023136"/>
    </source>
</evidence>
<dbReference type="InterPro" id="IPR026015">
    <property type="entry name" value="ATP_synth_OSCP/delta_N_sf"/>
</dbReference>
<keyword evidence="10" id="KW-1185">Reference proteome</keyword>
<dbReference type="PANTHER" id="PTHR11910">
    <property type="entry name" value="ATP SYNTHASE DELTA CHAIN"/>
    <property type="match status" value="1"/>
</dbReference>
<evidence type="ECO:0000256" key="4">
    <source>
        <dbReference type="ARBA" id="ARBA00023065"/>
    </source>
</evidence>
<dbReference type="SUPFAM" id="SSF47928">
    <property type="entry name" value="N-terminal domain of the delta subunit of the F1F0-ATP synthase"/>
    <property type="match status" value="1"/>
</dbReference>
<dbReference type="NCBIfam" id="TIGR01145">
    <property type="entry name" value="ATP_synt_delta"/>
    <property type="match status" value="1"/>
</dbReference>
<gene>
    <name evidence="7" type="primary">atpH</name>
    <name evidence="9" type="ORF">GHI93_05280</name>
</gene>
<evidence type="ECO:0000256" key="7">
    <source>
        <dbReference type="HAMAP-Rule" id="MF_01416"/>
    </source>
</evidence>
<comment type="function">
    <text evidence="7">F(1)F(0) ATP synthase produces ATP from ADP in the presence of a proton or sodium gradient. F-type ATPases consist of two structural domains, F(1) containing the extramembraneous catalytic core and F(0) containing the membrane proton channel, linked together by a central stalk and a peripheral stalk. During catalysis, ATP synthesis in the catalytic domain of F(1) is coupled via a rotary mechanism of the central stalk subunits to proton translocation.</text>
</comment>
<dbReference type="EMBL" id="WITJ01000006">
    <property type="protein sequence ID" value="MQW39351.1"/>
    <property type="molecule type" value="Genomic_DNA"/>
</dbReference>
<dbReference type="OrthoDB" id="9802471at2"/>
<comment type="function">
    <text evidence="7">This protein is part of the stalk that links CF(0) to CF(1). It either transmits conformational changes from CF(0) to CF(1) or is implicated in proton conduction.</text>
</comment>
<keyword evidence="4 7" id="KW-0406">Ion transport</keyword>
<keyword evidence="7" id="KW-0139">CF(1)</keyword>
<dbReference type="Gene3D" id="1.10.520.20">
    <property type="entry name" value="N-terminal domain of the delta subunit of the F1F0-ATP synthase"/>
    <property type="match status" value="1"/>
</dbReference>
<organism evidence="9 10">
    <name type="scientific">Lactococcus hircilactis</name>
    <dbReference type="NCBI Taxonomy" id="1494462"/>
    <lineage>
        <taxon>Bacteria</taxon>
        <taxon>Bacillati</taxon>
        <taxon>Bacillota</taxon>
        <taxon>Bacilli</taxon>
        <taxon>Lactobacillales</taxon>
        <taxon>Streptococcaceae</taxon>
        <taxon>Lactococcus</taxon>
    </lineage>
</organism>
<comment type="caution">
    <text evidence="9">The sequence shown here is derived from an EMBL/GenBank/DDBJ whole genome shotgun (WGS) entry which is preliminary data.</text>
</comment>
<evidence type="ECO:0000256" key="1">
    <source>
        <dbReference type="ARBA" id="ARBA00004370"/>
    </source>
</evidence>
<protein>
    <recommendedName>
        <fullName evidence="7">ATP synthase subunit delta</fullName>
    </recommendedName>
    <alternativeName>
        <fullName evidence="7">ATP synthase F(1) sector subunit delta</fullName>
    </alternativeName>
    <alternativeName>
        <fullName evidence="7">F-type ATPase subunit delta</fullName>
        <shortName evidence="7">F-ATPase subunit delta</shortName>
    </alternativeName>
</protein>
<dbReference type="AlphaFoldDB" id="A0A7X2D0E1"/>
<keyword evidence="8" id="KW-0175">Coiled coil</keyword>
<dbReference type="PRINTS" id="PR00125">
    <property type="entry name" value="ATPASEDELTA"/>
</dbReference>
<evidence type="ECO:0000256" key="8">
    <source>
        <dbReference type="SAM" id="Coils"/>
    </source>
</evidence>
<dbReference type="RefSeq" id="WP_153496029.1">
    <property type="nucleotide sequence ID" value="NZ_CAXYUY010000025.1"/>
</dbReference>
<comment type="subcellular location">
    <subcellularLocation>
        <location evidence="7">Cell membrane</location>
        <topology evidence="7">Peripheral membrane protein</topology>
    </subcellularLocation>
    <subcellularLocation>
        <location evidence="1">Membrane</location>
    </subcellularLocation>
</comment>
<dbReference type="GO" id="GO:0045259">
    <property type="term" value="C:proton-transporting ATP synthase complex"/>
    <property type="evidence" value="ECO:0007669"/>
    <property type="project" value="UniProtKB-KW"/>
</dbReference>
<dbReference type="GO" id="GO:0046933">
    <property type="term" value="F:proton-transporting ATP synthase activity, rotational mechanism"/>
    <property type="evidence" value="ECO:0007669"/>
    <property type="project" value="UniProtKB-UniRule"/>
</dbReference>
<evidence type="ECO:0000256" key="3">
    <source>
        <dbReference type="ARBA" id="ARBA00022781"/>
    </source>
</evidence>
<feature type="coiled-coil region" evidence="8">
    <location>
        <begin position="9"/>
        <end position="36"/>
    </location>
</feature>
<dbReference type="Proteomes" id="UP000439550">
    <property type="component" value="Unassembled WGS sequence"/>
</dbReference>
<dbReference type="InterPro" id="IPR000711">
    <property type="entry name" value="ATPase_OSCP/dsu"/>
</dbReference>
<dbReference type="GO" id="GO:0005886">
    <property type="term" value="C:plasma membrane"/>
    <property type="evidence" value="ECO:0007669"/>
    <property type="project" value="UniProtKB-SubCell"/>
</dbReference>
<keyword evidence="3 7" id="KW-0375">Hydrogen ion transport</keyword>
<keyword evidence="7" id="KW-1003">Cell membrane</keyword>
<evidence type="ECO:0000256" key="2">
    <source>
        <dbReference type="ARBA" id="ARBA00022448"/>
    </source>
</evidence>
<evidence type="ECO:0000256" key="6">
    <source>
        <dbReference type="ARBA" id="ARBA00023310"/>
    </source>
</evidence>
<proteinExistence type="inferred from homology"/>
<sequence>MTKINSQKYSKALLEVSKEQNKVEEVLKEVNELIELFNRASLAAIFGSEVYSEQAKSQLVDTLNQSASDLMHNFLNTVRANGRLSDLYEILLEVKNTADDMFKIGDVEVISSVALTSAQLDKMNQLARAKFDLNTVKIINTVDPSILGGFVINSRGKIIDASIKTQLAKIAKEIL</sequence>
<evidence type="ECO:0000313" key="9">
    <source>
        <dbReference type="EMBL" id="MQW39351.1"/>
    </source>
</evidence>
<reference evidence="9 10" key="1">
    <citation type="submission" date="2019-10" db="EMBL/GenBank/DDBJ databases">
        <authorList>
            <person name="Dong K."/>
        </authorList>
    </citation>
    <scope>NUCLEOTIDE SEQUENCE [LARGE SCALE GENOMIC DNA]</scope>
    <source>
        <strain evidence="9 10">DSM 28960</strain>
    </source>
</reference>
<comment type="similarity">
    <text evidence="7">Belongs to the ATPase delta chain family.</text>
</comment>
<dbReference type="NCBIfam" id="NF004401">
    <property type="entry name" value="PRK05758.2-1"/>
    <property type="match status" value="1"/>
</dbReference>
<keyword evidence="6 7" id="KW-0066">ATP synthesis</keyword>
<dbReference type="Pfam" id="PF00213">
    <property type="entry name" value="OSCP"/>
    <property type="match status" value="1"/>
</dbReference>
<dbReference type="HAMAP" id="MF_01416">
    <property type="entry name" value="ATP_synth_delta_bact"/>
    <property type="match status" value="1"/>
</dbReference>
<name>A0A7X2D0E1_9LACT</name>
<accession>A0A7X2D0E1</accession>
<keyword evidence="2 7" id="KW-0813">Transport</keyword>
<evidence type="ECO:0000313" key="10">
    <source>
        <dbReference type="Proteomes" id="UP000439550"/>
    </source>
</evidence>
<keyword evidence="5 7" id="KW-0472">Membrane</keyword>